<comment type="caution">
    <text evidence="2">The sequence shown here is derived from an EMBL/GenBank/DDBJ whole genome shotgun (WGS) entry which is preliminary data.</text>
</comment>
<protein>
    <submittedName>
        <fullName evidence="2">Uncharacterized protein</fullName>
    </submittedName>
</protein>
<feature type="compositionally biased region" description="Low complexity" evidence="1">
    <location>
        <begin position="228"/>
        <end position="245"/>
    </location>
</feature>
<dbReference type="RefSeq" id="WP_127779959.1">
    <property type="nucleotide sequence ID" value="NZ_SADD01000003.1"/>
</dbReference>
<sequence length="266" mass="28244">MSETHFDLTLKAWMERAADQVRTMAPKTAHARGQQALVLAADLLDEALLPYSAAVGEALAESEEAARAAEAVAQADVAMEGAYERLYATAQSNYYLAVADVTANPALLKERLERGMPLPPSGFRALGLDRSRAVMEVALTYANDALGTEHAVVIEAQVAFDGFVQAQKAANAENSDAVLAMQKLFAARDEARRAYVAARQFVEGALSLNENESLRQLMLPLNSMYRSSGRPGGAASADADAPDAGEVVLNDAPPVQPTPVVEPSGE</sequence>
<proteinExistence type="predicted"/>
<dbReference type="EMBL" id="SADD01000003">
    <property type="protein sequence ID" value="RVU45768.1"/>
    <property type="molecule type" value="Genomic_DNA"/>
</dbReference>
<reference evidence="2 3" key="1">
    <citation type="submission" date="2019-01" db="EMBL/GenBank/DDBJ databases">
        <title>Lujinxingia litoralis gen. nov., sp. nov. and Lujinxingia sediminis gen. nov., sp. nov., new members in the order Bradymonadales, isolated from coastal sediment.</title>
        <authorList>
            <person name="Li C.-M."/>
        </authorList>
    </citation>
    <scope>NUCLEOTIDE SEQUENCE [LARGE SCALE GENOMIC DNA]</scope>
    <source>
        <strain evidence="2 3">SEH01</strain>
    </source>
</reference>
<evidence type="ECO:0000256" key="1">
    <source>
        <dbReference type="SAM" id="MobiDB-lite"/>
    </source>
</evidence>
<dbReference type="Proteomes" id="UP000282926">
    <property type="component" value="Unassembled WGS sequence"/>
</dbReference>
<accession>A0ABY0CTW3</accession>
<name>A0ABY0CTW3_9DELT</name>
<gene>
    <name evidence="2" type="ORF">EA187_08370</name>
</gene>
<keyword evidence="3" id="KW-1185">Reference proteome</keyword>
<feature type="region of interest" description="Disordered" evidence="1">
    <location>
        <begin position="228"/>
        <end position="266"/>
    </location>
</feature>
<evidence type="ECO:0000313" key="2">
    <source>
        <dbReference type="EMBL" id="RVU45768.1"/>
    </source>
</evidence>
<organism evidence="2 3">
    <name type="scientific">Lujinxingia sediminis</name>
    <dbReference type="NCBI Taxonomy" id="2480984"/>
    <lineage>
        <taxon>Bacteria</taxon>
        <taxon>Deltaproteobacteria</taxon>
        <taxon>Bradymonadales</taxon>
        <taxon>Lujinxingiaceae</taxon>
        <taxon>Lujinxingia</taxon>
    </lineage>
</organism>
<evidence type="ECO:0000313" key="3">
    <source>
        <dbReference type="Proteomes" id="UP000282926"/>
    </source>
</evidence>